<dbReference type="Proteomes" id="UP001377567">
    <property type="component" value="Unassembled WGS sequence"/>
</dbReference>
<name>A0AAV5S408_MAUHU</name>
<evidence type="ECO:0000256" key="2">
    <source>
        <dbReference type="ARBA" id="ARBA00009486"/>
    </source>
</evidence>
<evidence type="ECO:0000313" key="6">
    <source>
        <dbReference type="EMBL" id="GMM58440.1"/>
    </source>
</evidence>
<comment type="subcellular location">
    <subcellularLocation>
        <location evidence="1">Membrane</location>
        <topology evidence="1">Single-pass type II membrane protein</topology>
    </subcellularLocation>
</comment>
<evidence type="ECO:0000313" key="7">
    <source>
        <dbReference type="Proteomes" id="UP001377567"/>
    </source>
</evidence>
<gene>
    <name evidence="6" type="ORF">DAKH74_050570</name>
</gene>
<dbReference type="GO" id="GO:0000030">
    <property type="term" value="F:mannosyltransferase activity"/>
    <property type="evidence" value="ECO:0007669"/>
    <property type="project" value="InterPro"/>
</dbReference>
<evidence type="ECO:0000256" key="4">
    <source>
        <dbReference type="ARBA" id="ARBA00022968"/>
    </source>
</evidence>
<organism evidence="6 7">
    <name type="scientific">Maudiozyma humilis</name>
    <name type="common">Sour dough yeast</name>
    <name type="synonym">Kazachstania humilis</name>
    <dbReference type="NCBI Taxonomy" id="51915"/>
    <lineage>
        <taxon>Eukaryota</taxon>
        <taxon>Fungi</taxon>
        <taxon>Dikarya</taxon>
        <taxon>Ascomycota</taxon>
        <taxon>Saccharomycotina</taxon>
        <taxon>Saccharomycetes</taxon>
        <taxon>Saccharomycetales</taxon>
        <taxon>Saccharomycetaceae</taxon>
        <taxon>Maudiozyma</taxon>
    </lineage>
</organism>
<dbReference type="InterPro" id="IPR021988">
    <property type="entry name" value="BMT1"/>
</dbReference>
<keyword evidence="7" id="KW-1185">Reference proteome</keyword>
<evidence type="ECO:0000256" key="1">
    <source>
        <dbReference type="ARBA" id="ARBA00004606"/>
    </source>
</evidence>
<protein>
    <submittedName>
        <fullName evidence="6">Uncharacterized protein</fullName>
    </submittedName>
</protein>
<dbReference type="AlphaFoldDB" id="A0AAV5S408"/>
<evidence type="ECO:0000256" key="5">
    <source>
        <dbReference type="ARBA" id="ARBA00023316"/>
    </source>
</evidence>
<dbReference type="GO" id="GO:0016020">
    <property type="term" value="C:membrane"/>
    <property type="evidence" value="ECO:0007669"/>
    <property type="project" value="UniProtKB-SubCell"/>
</dbReference>
<reference evidence="6 7" key="1">
    <citation type="journal article" date="2023" name="Elife">
        <title>Identification of key yeast species and microbe-microbe interactions impacting larval growth of Drosophila in the wild.</title>
        <authorList>
            <person name="Mure A."/>
            <person name="Sugiura Y."/>
            <person name="Maeda R."/>
            <person name="Honda K."/>
            <person name="Sakurai N."/>
            <person name="Takahashi Y."/>
            <person name="Watada M."/>
            <person name="Katoh T."/>
            <person name="Gotoh A."/>
            <person name="Gotoh Y."/>
            <person name="Taniguchi I."/>
            <person name="Nakamura K."/>
            <person name="Hayashi T."/>
            <person name="Katayama T."/>
            <person name="Uemura T."/>
            <person name="Hattori Y."/>
        </authorList>
    </citation>
    <scope>NUCLEOTIDE SEQUENCE [LARGE SCALE GENOMIC DNA]</scope>
    <source>
        <strain evidence="6 7">KH-74</strain>
    </source>
</reference>
<comment type="caution">
    <text evidence="6">The sequence shown here is derived from an EMBL/GenBank/DDBJ whole genome shotgun (WGS) entry which is preliminary data.</text>
</comment>
<dbReference type="Pfam" id="PF12141">
    <property type="entry name" value="BMT"/>
    <property type="match status" value="2"/>
</dbReference>
<comment type="similarity">
    <text evidence="2">Belongs to the BMT family.</text>
</comment>
<keyword evidence="4" id="KW-0735">Signal-anchor</keyword>
<accession>A0AAV5S408</accession>
<sequence>MEYSSNIKTLNDDVISLRREILKQKNRLSLEIIDDQHDGVSESDIVRKQWFRFGGSAVWLESENCYVVYTRLIYSRRENKGDPHISLVRAQAFDKDWNEIIGKQIPYLDVIKPESMEQEMEKVEQELNVQKCSSYRYHSAEYEDCIIRQAQHKLKYDTEKENIEKKYYITYPLILEIPHDLLPDLMGPEDPRVVLRKTGLYEEPIIVFNMLGVYKWERRIYTFSPHRKVDPLVKLSLDTHGLRQNEKNWTPFFHPYYNSRSTISRGYIYFIYTFSPLEIFKCSLNSGRCSVTFDAKTLDLSGHNSFDGMRGGTQFVPLPSVLPSVKNKNIWVGFPKLHIIECGCATHFYRPMLDLLIESNGIYHQELVVPTIDFGIEVLSWDMKSTSCEGRNNILGPNSIAHWDILGQDPVTKKFDDYLVLTMSESDSVTKVVTLKGVLNYVLGIYAQKDIDDNFIPTKQSDYIVSRTMGCLMEEAKNFCWKYGELHKSLNNG</sequence>
<evidence type="ECO:0000256" key="3">
    <source>
        <dbReference type="ARBA" id="ARBA00022676"/>
    </source>
</evidence>
<proteinExistence type="inferred from homology"/>
<dbReference type="GO" id="GO:0071555">
    <property type="term" value="P:cell wall organization"/>
    <property type="evidence" value="ECO:0007669"/>
    <property type="project" value="UniProtKB-KW"/>
</dbReference>
<dbReference type="EMBL" id="BTGD01000025">
    <property type="protein sequence ID" value="GMM58440.1"/>
    <property type="molecule type" value="Genomic_DNA"/>
</dbReference>
<keyword evidence="5" id="KW-0961">Cell wall biogenesis/degradation</keyword>
<keyword evidence="3" id="KW-0808">Transferase</keyword>
<keyword evidence="4" id="KW-0812">Transmembrane</keyword>
<keyword evidence="3" id="KW-0328">Glycosyltransferase</keyword>